<accession>A0ABN9PNE5</accession>
<feature type="compositionally biased region" description="Low complexity" evidence="1">
    <location>
        <begin position="1626"/>
        <end position="1646"/>
    </location>
</feature>
<feature type="compositionally biased region" description="Basic and acidic residues" evidence="1">
    <location>
        <begin position="2149"/>
        <end position="2158"/>
    </location>
</feature>
<sequence length="2194" mass="239261">MEWASRAAGAVGGPAHLGAAWYGQHCTCHVDLGEVCSSDKDLIRLLEGQLQRCGPANLTVPAPCPVPECSGHPGSVVFLASLLAFFAGAVVSAGGIWAWSQRQSRRAWQGSRPSVAEQRVLVFYDPDPSELLWHERLLCAHVRANDWIVATPDRDIYLEDLEGGIEGMVPLGPMGGLPVGWSRGPTYLFRNSAQGPLSKAESGRLQAEGEELAVAERAGLAAGAPPPLPPPLEAPPALGAGGAPDLGEGEWRFMESRGGACLGERVPAGLLESGVCVGDRGIVKSEGVPVSCRFFKAGEQMPTPRGDGGPVDSPGELRTLPVKYETAESRHRSCKEAAALTTTTNFEDWPISGPRTAEWLAREIARQELTPVRRHYWWRQLLSLGPSDWGVGEHEALSRLFEYALTYDQLNFGELASLELAGRRYQLLEEKYARMLVEATAGGDGAHLDNDRLFMGEERRHGRALVAPALESWVSQRLAEESAVLKERRKAMEERQLARSTEVAPAGGRGADDDKNRMASGLGDSGEVHEWARDLLPLPTGRCLAALLEGMSPAVLGASRCADRRRARRRNAEAWLQQGIATLNTLGGRGESWDPKVLPGAIQRQALASLARAYHSVPGPPADLTASGAWSALRGSGSGYACGGVVAGEFATYQRGRLALPAVGAEAIDLVDCLPDHYQKLLEASELLGPAMDPILSRSPGKFAEFLTSAFDSGVVEPATEVRSFVGVFFVRKKDGSLRVIFDPRMTNARFLPPDRVALASPEALGDLELPAGQQLWVSEGDVENCYYQFLLPADLRADFVLPAVPKRFLPARLRERFPQDAQSVHFQVRVVPMGWSWAVALVQAANAEQLKTGPWGARRWLCNRRCAPSVAAREPAALLYIDNFAALGTDKAAVARDGDAMEARLRGLGLSTHAVSGPQLEVDLLGFRVDGRKGAVHIAPLRFWRLVLALEHIAGHPMLTGAELERLVGHVTHVLLLRRELLSLLNACYVFISKCYDRRVRLWPSVLKELDWLRSLLPLVWADLRGAWAPTVTAVDASMTGFGVVERTVSPDVVGSVGRVRERWRFKEEELVAEGSRARALREGAPVDSSFPDVPASLCKSTDWRRCPPAAAGELPRQRSLGRGRGQARRRGRPQAGAARRTALPWHRLLGSSVSGLELESVRPSTQQTYLRFLHGLCTWLGLARLPTWSAPEWGDALLQYLHDEFEAGARPHGAAKLLSALLWARPGLGRPLRVVLPRCSRALLGWKRRQPGQSRPPLPWIVLCGVLEILLMRGLRFMACALALMFHCYLRPGELLALRGFQLVPPAPGLSGGFRWWTLLLHPEELQIPSKTGELDDSLPLDVPELQWLTPLLLELRATVKPLEPLWSFDYVQLRAEFEGALAALGLLHLGATLYSLRHGGASHDRIVDRRSLEEVAKRGRWRARLSVRRYEKHGRLALQVARVPAAVQRHLRLSEQRLADLFANASALRSAGSARGLTVLEWDIVRSPMFDLTNRAAVETLKGWILSGEVSQTSRLVNLESLVKELDWLRSLLPLVWADLRGAWAPTVTAVDASMTGFGVVERTVSPDVVGSVGRVRERWRFKEEELVAEGSRARALREGAPVDSSFPDVPASLCKSTDWRRAASPAVPRARPRSGEAARAPAGPRPSRPRSPSTQQTKSSESGVRPPMEWASRAAGAVGGLAHLGAAWYGQHCTCHVDLGEVCSSDKDLIRLLEGQLQRCGPANLTVPAPCPVPECSGHPGSVVFLASLLAFFAGAVVSAGGIWAWSQRQSRRAWQGSRPSVAEQRVLVFYDPDPSELLWHERLLCAHVRANDWIVATPDRDIYLEDLEGGIEGMVPLGPMGGLPVGWSRGPTYLFRNSAQGPLSKAESGRLQAEGEELAVAERAGLAAGAPPALGAGGAPDLGEGEWRFMESRGGACLGERVPAGLLESGVCVGDRGIVKSEGVPVSCRFFKAGEQMPTPRGDGGPVDSPGELRTLPVKYETAESRHRSYKEAAALTTTTNFEDWPISGPRTAEWLAREIARQELTPVRRHYWWRQLLSLGPSDWGVGEHEALSRLFEYALTYDQLNFGELASLELAGRRYQLLEEKYARMLVEATAGGDGAHLDNDRLFMGEERRHGRALVAPALESRVSQRLAEESAVLKERRKAMEERQLARSTEVAPAGGRGADDDKNRPPKRPPKKGGPGGGGN</sequence>
<name>A0ABN9PNE5_9DINO</name>
<keyword evidence="4" id="KW-1185">Reference proteome</keyword>
<dbReference type="Proteomes" id="UP001189429">
    <property type="component" value="Unassembled WGS sequence"/>
</dbReference>
<dbReference type="SUPFAM" id="SSF56349">
    <property type="entry name" value="DNA breaking-rejoining enzymes"/>
    <property type="match status" value="1"/>
</dbReference>
<keyword evidence="2" id="KW-0812">Transmembrane</keyword>
<organism evidence="3 4">
    <name type="scientific">Prorocentrum cordatum</name>
    <dbReference type="NCBI Taxonomy" id="2364126"/>
    <lineage>
        <taxon>Eukaryota</taxon>
        <taxon>Sar</taxon>
        <taxon>Alveolata</taxon>
        <taxon>Dinophyceae</taxon>
        <taxon>Prorocentrales</taxon>
        <taxon>Prorocentraceae</taxon>
        <taxon>Prorocentrum</taxon>
    </lineage>
</organism>
<feature type="region of interest" description="Disordered" evidence="1">
    <location>
        <begin position="221"/>
        <end position="248"/>
    </location>
</feature>
<dbReference type="SUPFAM" id="SSF56672">
    <property type="entry name" value="DNA/RNA polymerases"/>
    <property type="match status" value="1"/>
</dbReference>
<feature type="compositionally biased region" description="Basic residues" evidence="1">
    <location>
        <begin position="1121"/>
        <end position="1134"/>
    </location>
</feature>
<feature type="region of interest" description="Disordered" evidence="1">
    <location>
        <begin position="2149"/>
        <end position="2194"/>
    </location>
</feature>
<evidence type="ECO:0000313" key="4">
    <source>
        <dbReference type="Proteomes" id="UP001189429"/>
    </source>
</evidence>
<evidence type="ECO:0000313" key="3">
    <source>
        <dbReference type="EMBL" id="CAK0793113.1"/>
    </source>
</evidence>
<protein>
    <submittedName>
        <fullName evidence="3">Uncharacterized protein</fullName>
    </submittedName>
</protein>
<keyword evidence="2" id="KW-0472">Membrane</keyword>
<gene>
    <name evidence="3" type="ORF">PCOR1329_LOCUS3521</name>
</gene>
<dbReference type="Gene3D" id="3.10.10.10">
    <property type="entry name" value="HIV Type 1 Reverse Transcriptase, subunit A, domain 1"/>
    <property type="match status" value="1"/>
</dbReference>
<comment type="caution">
    <text evidence="3">The sequence shown here is derived from an EMBL/GenBank/DDBJ whole genome shotgun (WGS) entry which is preliminary data.</text>
</comment>
<reference evidence="3" key="1">
    <citation type="submission" date="2023-10" db="EMBL/GenBank/DDBJ databases">
        <authorList>
            <person name="Chen Y."/>
            <person name="Shah S."/>
            <person name="Dougan E. K."/>
            <person name="Thang M."/>
            <person name="Chan C."/>
        </authorList>
    </citation>
    <scope>NUCLEOTIDE SEQUENCE [LARGE SCALE GENOMIC DNA]</scope>
</reference>
<keyword evidence="2" id="KW-1133">Transmembrane helix</keyword>
<feature type="region of interest" description="Disordered" evidence="1">
    <location>
        <begin position="1624"/>
        <end position="1672"/>
    </location>
</feature>
<evidence type="ECO:0000256" key="2">
    <source>
        <dbReference type="SAM" id="Phobius"/>
    </source>
</evidence>
<dbReference type="InterPro" id="IPR011010">
    <property type="entry name" value="DNA_brk_join_enz"/>
</dbReference>
<proteinExistence type="predicted"/>
<feature type="region of interest" description="Disordered" evidence="1">
    <location>
        <begin position="1110"/>
        <end position="1140"/>
    </location>
</feature>
<evidence type="ECO:0000256" key="1">
    <source>
        <dbReference type="SAM" id="MobiDB-lite"/>
    </source>
</evidence>
<feature type="compositionally biased region" description="Pro residues" evidence="1">
    <location>
        <begin position="224"/>
        <end position="234"/>
    </location>
</feature>
<feature type="transmembrane region" description="Helical" evidence="2">
    <location>
        <begin position="76"/>
        <end position="99"/>
    </location>
</feature>
<dbReference type="EMBL" id="CAUYUJ010000903">
    <property type="protein sequence ID" value="CAK0793113.1"/>
    <property type="molecule type" value="Genomic_DNA"/>
</dbReference>
<dbReference type="InterPro" id="IPR043502">
    <property type="entry name" value="DNA/RNA_pol_sf"/>
</dbReference>
<feature type="region of interest" description="Disordered" evidence="1">
    <location>
        <begin position="494"/>
        <end position="524"/>
    </location>
</feature>